<feature type="non-terminal residue" evidence="1">
    <location>
        <position position="32"/>
    </location>
</feature>
<dbReference type="EMBL" id="ADWY01004283">
    <property type="protein sequence ID" value="EGH19563.1"/>
    <property type="molecule type" value="Genomic_DNA"/>
</dbReference>
<organism evidence="1 2">
    <name type="scientific">Pseudomonas savastanoi pv. glycinea str. race 4</name>
    <dbReference type="NCBI Taxonomy" id="875330"/>
    <lineage>
        <taxon>Bacteria</taxon>
        <taxon>Pseudomonadati</taxon>
        <taxon>Pseudomonadota</taxon>
        <taxon>Gammaproteobacteria</taxon>
        <taxon>Pseudomonadales</taxon>
        <taxon>Pseudomonadaceae</taxon>
        <taxon>Pseudomonas</taxon>
    </lineage>
</organism>
<reference evidence="1 2" key="1">
    <citation type="journal article" date="2011" name="PLoS Pathog.">
        <title>Dynamic evolution of pathogenicity revealed by sequencing and comparative genomics of 19 Pseudomonas syringae isolates.</title>
        <authorList>
            <person name="Baltrus D.A."/>
            <person name="Nishimura M.T."/>
            <person name="Romanchuk A."/>
            <person name="Chang J.H."/>
            <person name="Mukhtar M.S."/>
            <person name="Cherkis K."/>
            <person name="Roach J."/>
            <person name="Grant S.R."/>
            <person name="Jones C.D."/>
            <person name="Dangl J.L."/>
        </authorList>
    </citation>
    <scope>NUCLEOTIDE SEQUENCE [LARGE SCALE GENOMIC DNA]</scope>
    <source>
        <strain evidence="2">race 4</strain>
    </source>
</reference>
<comment type="caution">
    <text evidence="1">The sequence shown here is derived from an EMBL/GenBank/DDBJ whole genome shotgun (WGS) entry which is preliminary data.</text>
</comment>
<dbReference type="Proteomes" id="UP000005466">
    <property type="component" value="Unassembled WGS sequence"/>
</dbReference>
<feature type="non-terminal residue" evidence="1">
    <location>
        <position position="1"/>
    </location>
</feature>
<dbReference type="AlphaFoldDB" id="F3CJX1"/>
<sequence length="32" mass="3665">QSPSELVRLEAQWRRDFPMSEADVRASDTVMG</sequence>
<proteinExistence type="predicted"/>
<gene>
    <name evidence="1" type="ORF">Pgy4_41979</name>
</gene>
<evidence type="ECO:0000313" key="2">
    <source>
        <dbReference type="Proteomes" id="UP000005466"/>
    </source>
</evidence>
<name>F3CJX1_PSESG</name>
<accession>F3CJX1</accession>
<protein>
    <submittedName>
        <fullName evidence="1">Orf54</fullName>
    </submittedName>
</protein>
<evidence type="ECO:0000313" key="1">
    <source>
        <dbReference type="EMBL" id="EGH19563.1"/>
    </source>
</evidence>